<evidence type="ECO:0000313" key="6">
    <source>
        <dbReference type="EMBL" id="KAH0926086.1"/>
    </source>
</evidence>
<evidence type="ECO:0000256" key="4">
    <source>
        <dbReference type="ARBA" id="ARBA00023288"/>
    </source>
</evidence>
<evidence type="ECO:0000256" key="2">
    <source>
        <dbReference type="ARBA" id="ARBA00022741"/>
    </source>
</evidence>
<reference evidence="6 7" key="1">
    <citation type="submission" date="2021-05" db="EMBL/GenBank/DDBJ databases">
        <title>Genome Assembly of Synthetic Allotetraploid Brassica napus Reveals Homoeologous Exchanges between Subgenomes.</title>
        <authorList>
            <person name="Davis J.T."/>
        </authorList>
    </citation>
    <scope>NUCLEOTIDE SEQUENCE [LARGE SCALE GENOMIC DNA]</scope>
    <source>
        <strain evidence="7">cv. Da-Ae</strain>
        <tissue evidence="6">Seedling</tissue>
    </source>
</reference>
<comment type="caution">
    <text evidence="6">The sequence shown here is derived from an EMBL/GenBank/DDBJ whole genome shotgun (WGS) entry which is preliminary data.</text>
</comment>
<dbReference type="InterPro" id="IPR003578">
    <property type="entry name" value="Small_GTPase_Rho"/>
</dbReference>
<feature type="transmembrane region" description="Helical" evidence="5">
    <location>
        <begin position="67"/>
        <end position="86"/>
    </location>
</feature>
<comment type="similarity">
    <text evidence="1">Belongs to the small GTPase superfamily. Rho family.</text>
</comment>
<dbReference type="InterPro" id="IPR001806">
    <property type="entry name" value="Small_GTPase"/>
</dbReference>
<evidence type="ECO:0000256" key="3">
    <source>
        <dbReference type="ARBA" id="ARBA00023134"/>
    </source>
</evidence>
<keyword evidence="2" id="KW-0547">Nucleotide-binding</keyword>
<dbReference type="Gene3D" id="3.40.50.300">
    <property type="entry name" value="P-loop containing nucleotide triphosphate hydrolases"/>
    <property type="match status" value="1"/>
</dbReference>
<proteinExistence type="inferred from homology"/>
<protein>
    <submittedName>
        <fullName evidence="6">Uncharacterized protein</fullName>
    </submittedName>
</protein>
<dbReference type="InterPro" id="IPR027417">
    <property type="entry name" value="P-loop_NTPase"/>
</dbReference>
<gene>
    <name evidence="6" type="ORF">HID58_018342</name>
</gene>
<sequence>MSAKSESEANSKYHSHISIKCQLLWLRQHASLFAMELWAKLVFLSPTQVLMQHFSNYIHLSLSSELSFYWLLLVNVVLVITGLYMFQQCSTISMQMMQSMAKLSILVFGILLVKKITIGLDEGADVFILAFSLISRPSFENIAKKWVLELQHYSPNVPIVLVGTKLDLRENKFPMNYPGACTTSIE</sequence>
<name>A0ABQ8D9P1_BRANA</name>
<keyword evidence="3" id="KW-0342">GTP-binding</keyword>
<keyword evidence="4" id="KW-0449">Lipoprotein</keyword>
<keyword evidence="5" id="KW-1133">Transmembrane helix</keyword>
<dbReference type="EMBL" id="JAGKQM010000005">
    <property type="protein sequence ID" value="KAH0926086.1"/>
    <property type="molecule type" value="Genomic_DNA"/>
</dbReference>
<keyword evidence="7" id="KW-1185">Reference proteome</keyword>
<dbReference type="SUPFAM" id="SSF52540">
    <property type="entry name" value="P-loop containing nucleoside triphosphate hydrolases"/>
    <property type="match status" value="1"/>
</dbReference>
<dbReference type="Pfam" id="PF00071">
    <property type="entry name" value="Ras"/>
    <property type="match status" value="1"/>
</dbReference>
<evidence type="ECO:0000313" key="7">
    <source>
        <dbReference type="Proteomes" id="UP000824890"/>
    </source>
</evidence>
<keyword evidence="5" id="KW-0812">Transmembrane</keyword>
<dbReference type="PANTHER" id="PTHR24072">
    <property type="entry name" value="RHO FAMILY GTPASE"/>
    <property type="match status" value="1"/>
</dbReference>
<dbReference type="SMART" id="SM00174">
    <property type="entry name" value="RHO"/>
    <property type="match status" value="1"/>
</dbReference>
<keyword evidence="5" id="KW-0472">Membrane</keyword>
<organism evidence="6 7">
    <name type="scientific">Brassica napus</name>
    <name type="common">Rape</name>
    <dbReference type="NCBI Taxonomy" id="3708"/>
    <lineage>
        <taxon>Eukaryota</taxon>
        <taxon>Viridiplantae</taxon>
        <taxon>Streptophyta</taxon>
        <taxon>Embryophyta</taxon>
        <taxon>Tracheophyta</taxon>
        <taxon>Spermatophyta</taxon>
        <taxon>Magnoliopsida</taxon>
        <taxon>eudicotyledons</taxon>
        <taxon>Gunneridae</taxon>
        <taxon>Pentapetalae</taxon>
        <taxon>rosids</taxon>
        <taxon>malvids</taxon>
        <taxon>Brassicales</taxon>
        <taxon>Brassicaceae</taxon>
        <taxon>Brassiceae</taxon>
        <taxon>Brassica</taxon>
    </lineage>
</organism>
<evidence type="ECO:0000256" key="1">
    <source>
        <dbReference type="ARBA" id="ARBA00010142"/>
    </source>
</evidence>
<dbReference type="Proteomes" id="UP000824890">
    <property type="component" value="Unassembled WGS sequence"/>
</dbReference>
<feature type="transmembrane region" description="Helical" evidence="5">
    <location>
        <begin position="37"/>
        <end position="55"/>
    </location>
</feature>
<accession>A0ABQ8D9P1</accession>
<evidence type="ECO:0000256" key="5">
    <source>
        <dbReference type="SAM" id="Phobius"/>
    </source>
</evidence>
<feature type="non-terminal residue" evidence="6">
    <location>
        <position position="186"/>
    </location>
</feature>